<dbReference type="RefSeq" id="WP_067974801.1">
    <property type="nucleotide sequence ID" value="NZ_CP014160.1"/>
</dbReference>
<gene>
    <name evidence="3" type="ORF">AWM72_05985</name>
</gene>
<dbReference type="EMBL" id="CP014160">
    <property type="protein sequence ID" value="AMB94339.1"/>
    <property type="molecule type" value="Genomic_DNA"/>
</dbReference>
<dbReference type="Pfam" id="PF09648">
    <property type="entry name" value="YycI"/>
    <property type="match status" value="1"/>
</dbReference>
<keyword evidence="4" id="KW-1185">Reference proteome</keyword>
<reference evidence="4" key="2">
    <citation type="submission" date="2016-01" db="EMBL/GenBank/DDBJ databases">
        <title>Six Aerococcus type strain genome sequencing and assembly using PacBio and Illumina Hiseq.</title>
        <authorList>
            <person name="Carkaci D."/>
            <person name="Dargis R."/>
            <person name="Nielsen X.C."/>
            <person name="Skovgaard O."/>
            <person name="Fuursted K."/>
            <person name="Christensen J.J."/>
        </authorList>
    </citation>
    <scope>NUCLEOTIDE SEQUENCE [LARGE SCALE GENOMIC DNA]</scope>
    <source>
        <strain evidence="4">CCUG43001</strain>
    </source>
</reference>
<sequence length="282" mass="32231">MDFRRIQYILIVTFLILDLFLLNIFVGKNSVYFLNDYNRSTAPSVQKEMNLEELTETSVSDETGELPFVAGQLDLEAWQEEAEKLTDQEVTVDSKGRLFSKLDRPIPVASLQKGTAEDAWSVSDFKEVNDFKDSSQLLNGKDYQFAYYNPRKSTITYYQEAYDGHGIIDGTGDLIFHLNDKQEVDAYEQSYAGETQVQGEDRPLISEKQAIENLYLNDEIPNKATVVKVKIGYRTSLALDQLHMYKPIWTIYIRHSDDEIETEYVDGINGTIIQPQTTNTGT</sequence>
<keyword evidence="1" id="KW-0472">Membrane</keyword>
<protein>
    <recommendedName>
        <fullName evidence="2">Regulatory protein YycH-like domain-containing protein</fullName>
    </recommendedName>
</protein>
<feature type="transmembrane region" description="Helical" evidence="1">
    <location>
        <begin position="6"/>
        <end position="26"/>
    </location>
</feature>
<dbReference type="KEGG" id="asan:AWM72_05985"/>
<evidence type="ECO:0000313" key="3">
    <source>
        <dbReference type="EMBL" id="AMB94339.1"/>
    </source>
</evidence>
<dbReference type="GeneID" id="92903616"/>
<dbReference type="Gene3D" id="2.40.128.690">
    <property type="entry name" value="YycH protein, domain 3-like"/>
    <property type="match status" value="1"/>
</dbReference>
<keyword evidence="1" id="KW-1133">Transmembrane helix</keyword>
<evidence type="ECO:0000256" key="1">
    <source>
        <dbReference type="SAM" id="Phobius"/>
    </source>
</evidence>
<dbReference type="InterPro" id="IPR018604">
    <property type="entry name" value="YycI-like"/>
</dbReference>
<dbReference type="AlphaFoldDB" id="A0A0X8FBZ9"/>
<proteinExistence type="predicted"/>
<reference evidence="3 4" key="1">
    <citation type="journal article" date="2016" name="Genome Announc.">
        <title>Complete Genome Sequences of Aerococcus christensenii CCUG 28831T, Aerococcus sanguinicola CCUG 43001T, Aerococcus urinae CCUG 36881T, Aerococcus urinaeequi CCUG 28094T, Aerococcus urinaehominis CCUG 42038 BT, and Aerococcus viridans CCUG 4311T.</title>
        <authorList>
            <person name="Carkaci D."/>
            <person name="Dargis R."/>
            <person name="Nielsen X.C."/>
            <person name="Skovgaard O."/>
            <person name="Fuursted K."/>
            <person name="Christensen J.J."/>
        </authorList>
    </citation>
    <scope>NUCLEOTIDE SEQUENCE [LARGE SCALE GENOMIC DNA]</scope>
    <source>
        <strain evidence="3 4">CCUG43001</strain>
    </source>
</reference>
<accession>A0A0X8FBZ9</accession>
<evidence type="ECO:0000259" key="2">
    <source>
        <dbReference type="Pfam" id="PF09648"/>
    </source>
</evidence>
<evidence type="ECO:0000313" key="4">
    <source>
        <dbReference type="Proteomes" id="UP000069912"/>
    </source>
</evidence>
<dbReference type="Proteomes" id="UP000069912">
    <property type="component" value="Chromosome"/>
</dbReference>
<name>A0A0X8FBZ9_9LACT</name>
<keyword evidence="1" id="KW-0812">Transmembrane</keyword>
<dbReference type="GO" id="GO:0016020">
    <property type="term" value="C:membrane"/>
    <property type="evidence" value="ECO:0007669"/>
    <property type="project" value="InterPro"/>
</dbReference>
<feature type="domain" description="Regulatory protein YycH-like" evidence="2">
    <location>
        <begin position="38"/>
        <end position="267"/>
    </location>
</feature>
<organism evidence="3 4">
    <name type="scientific">Aerococcus sanguinicola</name>
    <dbReference type="NCBI Taxonomy" id="119206"/>
    <lineage>
        <taxon>Bacteria</taxon>
        <taxon>Bacillati</taxon>
        <taxon>Bacillota</taxon>
        <taxon>Bacilli</taxon>
        <taxon>Lactobacillales</taxon>
        <taxon>Aerococcaceae</taxon>
        <taxon>Aerococcus</taxon>
    </lineage>
</organism>